<dbReference type="AlphaFoldDB" id="A2SUA0"/>
<dbReference type="OrthoDB" id="114142at2157"/>
<keyword evidence="2" id="KW-1185">Reference proteome</keyword>
<dbReference type="KEGG" id="mla:Mlab_1745"/>
<dbReference type="Proteomes" id="UP000000365">
    <property type="component" value="Chromosome"/>
</dbReference>
<dbReference type="InterPro" id="IPR016760">
    <property type="entry name" value="HcgG-like"/>
</dbReference>
<dbReference type="EMBL" id="CP000559">
    <property type="protein sequence ID" value="ABN07906.1"/>
    <property type="molecule type" value="Genomic_DNA"/>
</dbReference>
<dbReference type="STRING" id="410358.Mlab_1745"/>
<dbReference type="NCBIfam" id="TIGR03958">
    <property type="entry name" value="monoFe_hyd_HmdC"/>
    <property type="match status" value="1"/>
</dbReference>
<reference evidence="1 2" key="1">
    <citation type="journal article" date="2009" name="Stand. Genomic Sci.">
        <title>Complete genome sequence of Methanocorpusculum labreanum type strain Z.</title>
        <authorList>
            <person name="Anderson I.J."/>
            <person name="Sieprawska-Lupa M."/>
            <person name="Goltsman E."/>
            <person name="Lapidus A."/>
            <person name="Copeland A."/>
            <person name="Glavina Del Rio T."/>
            <person name="Tice H."/>
            <person name="Dalin E."/>
            <person name="Barry K."/>
            <person name="Pitluck S."/>
            <person name="Hauser L."/>
            <person name="Land M."/>
            <person name="Lucas S."/>
            <person name="Richardson P."/>
            <person name="Whitman W.B."/>
            <person name="Kyrpides N.C."/>
        </authorList>
    </citation>
    <scope>NUCLEOTIDE SEQUENCE [LARGE SCALE GENOMIC DNA]</scope>
    <source>
        <strain evidence="2">ATCC 43576 / DSM 4855 / Z</strain>
    </source>
</reference>
<organism evidence="1 2">
    <name type="scientific">Methanocorpusculum labreanum (strain ATCC 43576 / DSM 4855 / Z)</name>
    <dbReference type="NCBI Taxonomy" id="410358"/>
    <lineage>
        <taxon>Archaea</taxon>
        <taxon>Methanobacteriati</taxon>
        <taxon>Methanobacteriota</taxon>
        <taxon>Stenosarchaea group</taxon>
        <taxon>Methanomicrobia</taxon>
        <taxon>Methanomicrobiales</taxon>
        <taxon>Methanocorpusculaceae</taxon>
        <taxon>Methanocorpusculum</taxon>
    </lineage>
</organism>
<gene>
    <name evidence="1" type="ordered locus">Mlab_1745</name>
</gene>
<dbReference type="GeneID" id="4795669"/>
<proteinExistence type="predicted"/>
<dbReference type="eggNOG" id="arCOG04861">
    <property type="taxonomic scope" value="Archaea"/>
</dbReference>
<dbReference type="RefSeq" id="WP_011834109.1">
    <property type="nucleotide sequence ID" value="NC_008942.1"/>
</dbReference>
<name>A2SUA0_METLZ</name>
<evidence type="ECO:0000313" key="1">
    <source>
        <dbReference type="EMBL" id="ABN07906.1"/>
    </source>
</evidence>
<dbReference type="Pfam" id="PF10113">
    <property type="entry name" value="Fibrillarin_2"/>
    <property type="match status" value="1"/>
</dbReference>
<accession>A2SUA0</accession>
<protein>
    <submittedName>
        <fullName evidence="1">Uncharacterized protein-like protein</fullName>
    </submittedName>
</protein>
<dbReference type="HOGENOM" id="CLU_539284_0_0_2"/>
<evidence type="ECO:0000313" key="2">
    <source>
        <dbReference type="Proteomes" id="UP000000365"/>
    </source>
</evidence>
<sequence>MKSLLQDAANDPYRAWELVKYAKNPEQIIEGLTALNREETMHLGMNFKKFPLGCDLTEVFVGTCASDLALQDIYGNCLLSDTIGASIHVCAYAFSDIAEANGMRGIDLMRKIRETTEVPLDLDHFGMYGPMRFPETIVGCPGQCYNQGPPFDGCPRGRIHARLIEKEKEALEDKEEWIKLSSSVAVNLTSIQGGEEHAASLDEAEDIVKLARKYNKGIEAIMFVGDGYEDLIAGFDAGLKMGVDVFVIEGGPFNRAKDRLDAFSRAVTAARILAPGKVVATNGAYEDECRVGLRSGLNAVISGFPKNHHGYMCGYSPGTAKRGNFGLPRVMQIIHDEAATQWTHAPIQKGELEALARAVKVVGPQNAYPKVIGATTLGDAHWACLSHTPLYRRVTVNRTINDITQMAENGEFNETVALLGGRFVSWAVAKALSGKVDRILISDADPWVENITIENLRSVVDTEICSGNTDDAGSAASADSTIICSTVPEIAGKIQHKIGRNAITFI</sequence>